<dbReference type="Pfam" id="PF03413">
    <property type="entry name" value="PepSY"/>
    <property type="match status" value="1"/>
</dbReference>
<gene>
    <name evidence="2" type="ORF">COI93_02655</name>
</gene>
<feature type="domain" description="PepSY" evidence="1">
    <location>
        <begin position="17"/>
        <end position="76"/>
    </location>
</feature>
<sequence>MYQNFPYGNPVPMYRQRITMQQAQEIALQRVPGKVMHVDMDLENGVLVYEVFIMTPQGMIFEVEILAKNGKILKIEQENDDDND</sequence>
<dbReference type="EMBL" id="NUWN01000009">
    <property type="protein sequence ID" value="PFK47015.1"/>
    <property type="molecule type" value="Genomic_DNA"/>
</dbReference>
<dbReference type="Proteomes" id="UP000242656">
    <property type="component" value="Unassembled WGS sequence"/>
</dbReference>
<organism evidence="2 3">
    <name type="scientific">Bacillus cereus</name>
    <dbReference type="NCBI Taxonomy" id="1396"/>
    <lineage>
        <taxon>Bacteria</taxon>
        <taxon>Bacillati</taxon>
        <taxon>Bacillota</taxon>
        <taxon>Bacilli</taxon>
        <taxon>Bacillales</taxon>
        <taxon>Bacillaceae</taxon>
        <taxon>Bacillus</taxon>
        <taxon>Bacillus cereus group</taxon>
    </lineage>
</organism>
<protein>
    <submittedName>
        <fullName evidence="2">Peptidase M4</fullName>
    </submittedName>
</protein>
<evidence type="ECO:0000313" key="3">
    <source>
        <dbReference type="Proteomes" id="UP000242656"/>
    </source>
</evidence>
<proteinExistence type="predicted"/>
<dbReference type="Gene3D" id="3.10.450.40">
    <property type="match status" value="1"/>
</dbReference>
<comment type="caution">
    <text evidence="2">The sequence shown here is derived from an EMBL/GenBank/DDBJ whole genome shotgun (WGS) entry which is preliminary data.</text>
</comment>
<accession>A0A2B0N120</accession>
<evidence type="ECO:0000259" key="1">
    <source>
        <dbReference type="Pfam" id="PF03413"/>
    </source>
</evidence>
<dbReference type="AlphaFoldDB" id="A0A2B0N120"/>
<dbReference type="RefSeq" id="WP_098489538.1">
    <property type="nucleotide sequence ID" value="NZ_NUWN01000009.1"/>
</dbReference>
<evidence type="ECO:0000313" key="2">
    <source>
        <dbReference type="EMBL" id="PFK47015.1"/>
    </source>
</evidence>
<dbReference type="InterPro" id="IPR025711">
    <property type="entry name" value="PepSY"/>
</dbReference>
<reference evidence="2 3" key="1">
    <citation type="submission" date="2017-09" db="EMBL/GenBank/DDBJ databases">
        <title>Large-scale bioinformatics analysis of Bacillus genomes uncovers conserved roles of natural products in bacterial physiology.</title>
        <authorList>
            <consortium name="Agbiome Team Llc"/>
            <person name="Bleich R.M."/>
            <person name="Grubbs K.J."/>
            <person name="Santa Maria K.C."/>
            <person name="Allen S.E."/>
            <person name="Farag S."/>
            <person name="Shank E.A."/>
            <person name="Bowers A."/>
        </authorList>
    </citation>
    <scope>NUCLEOTIDE SEQUENCE [LARGE SCALE GENOMIC DNA]</scope>
    <source>
        <strain evidence="2 3">AFS083043</strain>
    </source>
</reference>
<name>A0A2B0N120_BACCE</name>